<keyword evidence="6 16" id="KW-0812">Transmembrane</keyword>
<feature type="transmembrane region" description="Helical" evidence="16">
    <location>
        <begin position="577"/>
        <end position="598"/>
    </location>
</feature>
<dbReference type="Proteomes" id="UP000004671">
    <property type="component" value="Chromosome"/>
</dbReference>
<feature type="binding site" evidence="14">
    <location>
        <begin position="119"/>
        <end position="122"/>
    </location>
    <ligand>
        <name>GTP</name>
        <dbReference type="ChEBI" id="CHEBI:37565"/>
        <label>1</label>
    </ligand>
</feature>
<accession>H1XS32</accession>
<keyword evidence="20" id="KW-1185">Reference proteome</keyword>
<evidence type="ECO:0000256" key="9">
    <source>
        <dbReference type="ARBA" id="ARBA00023004"/>
    </source>
</evidence>
<dbReference type="HOGENOM" id="CLU_013350_3_2_0"/>
<keyword evidence="7 14" id="KW-0547">Nucleotide-binding</keyword>
<keyword evidence="4 16" id="KW-0410">Iron transport</keyword>
<dbReference type="PaxDb" id="880073-Calab_2918"/>
<reference evidence="19 20" key="1">
    <citation type="submission" date="2011-09" db="EMBL/GenBank/DDBJ databases">
        <title>The permanent draft genome of Caldithrix abyssi DSM 13497.</title>
        <authorList>
            <consortium name="US DOE Joint Genome Institute (JGI-PGF)"/>
            <person name="Lucas S."/>
            <person name="Han J."/>
            <person name="Lapidus A."/>
            <person name="Bruce D."/>
            <person name="Goodwin L."/>
            <person name="Pitluck S."/>
            <person name="Peters L."/>
            <person name="Kyrpides N."/>
            <person name="Mavromatis K."/>
            <person name="Ivanova N."/>
            <person name="Mikhailova N."/>
            <person name="Chertkov O."/>
            <person name="Detter J.C."/>
            <person name="Tapia R."/>
            <person name="Han C."/>
            <person name="Land M."/>
            <person name="Hauser L."/>
            <person name="Markowitz V."/>
            <person name="Cheng J.-F."/>
            <person name="Hugenholtz P."/>
            <person name="Woyke T."/>
            <person name="Wu D."/>
            <person name="Spring S."/>
            <person name="Brambilla E."/>
            <person name="Klenk H.-P."/>
            <person name="Eisen J.A."/>
        </authorList>
    </citation>
    <scope>NUCLEOTIDE SEQUENCE [LARGE SCALE GENOMIC DNA]</scope>
    <source>
        <strain evidence="19 20">DSM 13497</strain>
    </source>
</reference>
<dbReference type="PANTHER" id="PTHR43185">
    <property type="entry name" value="FERROUS IRON TRANSPORT PROTEIN B"/>
    <property type="match status" value="1"/>
</dbReference>
<organism evidence="19 20">
    <name type="scientific">Caldithrix abyssi DSM 13497</name>
    <dbReference type="NCBI Taxonomy" id="880073"/>
    <lineage>
        <taxon>Bacteria</taxon>
        <taxon>Pseudomonadati</taxon>
        <taxon>Calditrichota</taxon>
        <taxon>Calditrichia</taxon>
        <taxon>Calditrichales</taxon>
        <taxon>Calditrichaceae</taxon>
        <taxon>Caldithrix</taxon>
    </lineage>
</organism>
<keyword evidence="15" id="KW-0460">Magnesium</keyword>
<dbReference type="Pfam" id="PF07670">
    <property type="entry name" value="Gate"/>
    <property type="match status" value="2"/>
</dbReference>
<feature type="transmembrane region" description="Helical" evidence="16">
    <location>
        <begin position="431"/>
        <end position="458"/>
    </location>
</feature>
<evidence type="ECO:0000313" key="19">
    <source>
        <dbReference type="EMBL" id="EHO42525.1"/>
    </source>
</evidence>
<sequence length="672" mass="73577" precursor="true">MKSKKKFTAAIISIPNTGKSTLFNALTGARQAVGNWPGVSVEKKVGKFSINGYQFELIDLPGSYSLTPTTLEEKIVRKFIMETPPDILINIVDARNLYRSLGLTLQLAQSGIPMIVAVNMMDEAKRLGIEIDIKGLSHHLGVPVVPIIARTGEGLGHLINTLLKLVDGEIKQHPPQISCPIPLQESVLSLAEEIKKIEHPSILSEVFLAERLLDFSEPATMGDRSNEQVNALSQKVEEARLKVEKSMGMSIPTACAQCRFNSAKGLVMETTSAAVTATDEFTKKLDSILLHKYFGIPIFLGIVFLLFQGIYALGTPLQDILGNGFGALQEFLRGSAVFQSLPDFVTRLIIDGILEGVGVVIAFFPIIALFFIFMSLIEDSGYMARAAFLLDHLMHVIGLDGKAFINVLLGYGCNVPAIMGTRILSSQYNRIITMLIIPFTLCSARLQVFLFVAGILFAPTVAPWIIFALYLFSFVMVILVGLFLKNVRLAGNPEPFIMEIPPYRLPTVKTVALRAWEEMIAFLNRASTLIVLGVIAVWFLTNMPPGAETAGPDTWAVKIGQFIEPLFKPLGIEWQQIIALLFGFIAKEIVIGSLAIVYAGDPASQIASLVTPLQGISFMIFTLLYTPCVATIAAIRAESQSWKITALTVGLGLFLAWMSSFLFYHLGTLLGF</sequence>
<reference evidence="18 21" key="2">
    <citation type="submission" date="2016-11" db="EMBL/GenBank/DDBJ databases">
        <title>Genomic analysis of Caldithrix abyssi and proposal of a novel bacterial phylum Caldithrichaeota.</title>
        <authorList>
            <person name="Kublanov I."/>
            <person name="Sigalova O."/>
            <person name="Gavrilov S."/>
            <person name="Lebedinsky A."/>
            <person name="Ivanova N."/>
            <person name="Daum C."/>
            <person name="Reddy T."/>
            <person name="Klenk H.P."/>
            <person name="Goker M."/>
            <person name="Reva O."/>
            <person name="Miroshnichenko M."/>
            <person name="Kyprides N."/>
            <person name="Woyke T."/>
            <person name="Gelfand M."/>
        </authorList>
    </citation>
    <scope>NUCLEOTIDE SEQUENCE [LARGE SCALE GENOMIC DNA]</scope>
    <source>
        <strain evidence="18 21">LF13</strain>
    </source>
</reference>
<feature type="transmembrane region" description="Helical" evidence="16">
    <location>
        <begin position="464"/>
        <end position="484"/>
    </location>
</feature>
<keyword evidence="11 14" id="KW-0342">GTP-binding</keyword>
<dbReference type="InParanoid" id="H1XS32"/>
<keyword evidence="8 16" id="KW-1133">Transmembrane helix</keyword>
<dbReference type="InterPro" id="IPR050860">
    <property type="entry name" value="FeoB_GTPase"/>
</dbReference>
<evidence type="ECO:0000313" key="20">
    <source>
        <dbReference type="Proteomes" id="UP000004671"/>
    </source>
</evidence>
<dbReference type="PROSITE" id="PS51711">
    <property type="entry name" value="G_FEOB"/>
    <property type="match status" value="1"/>
</dbReference>
<evidence type="ECO:0000256" key="15">
    <source>
        <dbReference type="PIRSR" id="PIRSR603373-2"/>
    </source>
</evidence>
<dbReference type="InterPro" id="IPR011640">
    <property type="entry name" value="Fe2_transport_prot_B_C"/>
</dbReference>
<dbReference type="eggNOG" id="COG0370">
    <property type="taxonomic scope" value="Bacteria"/>
</dbReference>
<comment type="subcellular location">
    <subcellularLocation>
        <location evidence="1 16">Cell inner membrane</location>
        <topology evidence="1 16">Multi-pass membrane protein</topology>
    </subcellularLocation>
</comment>
<dbReference type="SUPFAM" id="SSF52540">
    <property type="entry name" value="P-loop containing nucleoside triphosphate hydrolases"/>
    <property type="match status" value="1"/>
</dbReference>
<proteinExistence type="inferred from homology"/>
<evidence type="ECO:0000256" key="16">
    <source>
        <dbReference type="RuleBase" id="RU362098"/>
    </source>
</evidence>
<keyword evidence="2 16" id="KW-0813">Transport</keyword>
<evidence type="ECO:0000256" key="1">
    <source>
        <dbReference type="ARBA" id="ARBA00004429"/>
    </source>
</evidence>
<dbReference type="CDD" id="cd01879">
    <property type="entry name" value="FeoB"/>
    <property type="match status" value="1"/>
</dbReference>
<evidence type="ECO:0000256" key="5">
    <source>
        <dbReference type="ARBA" id="ARBA00022519"/>
    </source>
</evidence>
<dbReference type="PANTHER" id="PTHR43185:SF1">
    <property type="entry name" value="FE(2+) TRANSPORTER FEOB"/>
    <property type="match status" value="1"/>
</dbReference>
<dbReference type="KEGG" id="caby:Cabys_1779"/>
<dbReference type="EMBL" id="CM001402">
    <property type="protein sequence ID" value="EHO42525.1"/>
    <property type="molecule type" value="Genomic_DNA"/>
</dbReference>
<evidence type="ECO:0000256" key="10">
    <source>
        <dbReference type="ARBA" id="ARBA00023065"/>
    </source>
</evidence>
<dbReference type="InterPro" id="IPR027417">
    <property type="entry name" value="P-loop_NTPase"/>
</dbReference>
<dbReference type="InterPro" id="IPR003373">
    <property type="entry name" value="Fe2_transport_prot-B"/>
</dbReference>
<comment type="caution">
    <text evidence="16">Lacks conserved residue(s) required for the propagation of feature annotation.</text>
</comment>
<comment type="similarity">
    <text evidence="16">Belongs to the TRAFAC class TrmE-Era-EngA-EngB-Septin-like GTPase superfamily. FeoB GTPase (TC 9.A.8) family.</text>
</comment>
<dbReference type="STRING" id="880073.Cabys_1779"/>
<feature type="transmembrane region" description="Helical" evidence="16">
    <location>
        <begin position="644"/>
        <end position="666"/>
    </location>
</feature>
<evidence type="ECO:0000256" key="4">
    <source>
        <dbReference type="ARBA" id="ARBA00022496"/>
    </source>
</evidence>
<evidence type="ECO:0000313" key="21">
    <source>
        <dbReference type="Proteomes" id="UP000183868"/>
    </source>
</evidence>
<dbReference type="Gene3D" id="3.40.50.300">
    <property type="entry name" value="P-loop containing nucleotide triphosphate hydrolases"/>
    <property type="match status" value="1"/>
</dbReference>
<gene>
    <name evidence="18" type="ORF">Cabys_1779</name>
    <name evidence="19" type="ORF">Calab_2918</name>
</gene>
<evidence type="ECO:0000256" key="14">
    <source>
        <dbReference type="PIRSR" id="PIRSR603373-1"/>
    </source>
</evidence>
<dbReference type="Pfam" id="PF07664">
    <property type="entry name" value="FeoB_C"/>
    <property type="match status" value="1"/>
</dbReference>
<keyword evidence="5" id="KW-0997">Cell inner membrane</keyword>
<evidence type="ECO:0000256" key="13">
    <source>
        <dbReference type="NCBIfam" id="TIGR00437"/>
    </source>
</evidence>
<evidence type="ECO:0000256" key="8">
    <source>
        <dbReference type="ARBA" id="ARBA00022989"/>
    </source>
</evidence>
<dbReference type="EMBL" id="CP018099">
    <property type="protein sequence ID" value="APF18528.1"/>
    <property type="molecule type" value="Genomic_DNA"/>
</dbReference>
<keyword evidence="15" id="KW-0479">Metal-binding</keyword>
<evidence type="ECO:0000256" key="2">
    <source>
        <dbReference type="ARBA" id="ARBA00022448"/>
    </source>
</evidence>
<dbReference type="FunCoup" id="H1XS32">
    <property type="interactions" value="170"/>
</dbReference>
<feature type="binding site" evidence="15">
    <location>
        <position position="28"/>
    </location>
    <ligand>
        <name>Mg(2+)</name>
        <dbReference type="ChEBI" id="CHEBI:18420"/>
        <label>2</label>
    </ligand>
</feature>
<keyword evidence="12 16" id="KW-0472">Membrane</keyword>
<dbReference type="GO" id="GO:0005886">
    <property type="term" value="C:plasma membrane"/>
    <property type="evidence" value="ECO:0007669"/>
    <property type="project" value="UniProtKB-SubCell"/>
</dbReference>
<evidence type="ECO:0000256" key="6">
    <source>
        <dbReference type="ARBA" id="ARBA00022692"/>
    </source>
</evidence>
<keyword evidence="9 16" id="KW-0408">Iron</keyword>
<dbReference type="GO" id="GO:0015093">
    <property type="term" value="F:ferrous iron transmembrane transporter activity"/>
    <property type="evidence" value="ECO:0007669"/>
    <property type="project" value="UniProtKB-UniRule"/>
</dbReference>
<protein>
    <recommendedName>
        <fullName evidence="13 16">Ferrous iron transport protein B</fullName>
    </recommendedName>
</protein>
<feature type="binding site" evidence="15">
    <location>
        <position position="25"/>
    </location>
    <ligand>
        <name>Mg(2+)</name>
        <dbReference type="ChEBI" id="CHEBI:18420"/>
        <label>2</label>
    </ligand>
</feature>
<feature type="binding site" evidence="15">
    <location>
        <position position="27"/>
    </location>
    <ligand>
        <name>Mg(2+)</name>
        <dbReference type="ChEBI" id="CHEBI:18420"/>
        <label>2</label>
    </ligand>
</feature>
<dbReference type="FunFam" id="3.40.50.300:FF:000426">
    <property type="entry name" value="Ferrous iron transport protein B"/>
    <property type="match status" value="1"/>
</dbReference>
<evidence type="ECO:0000256" key="12">
    <source>
        <dbReference type="ARBA" id="ARBA00023136"/>
    </source>
</evidence>
<dbReference type="InterPro" id="IPR011642">
    <property type="entry name" value="Gate_dom"/>
</dbReference>
<dbReference type="Pfam" id="PF02421">
    <property type="entry name" value="FeoB_N"/>
    <property type="match status" value="1"/>
</dbReference>
<dbReference type="RefSeq" id="WP_006929883.1">
    <property type="nucleotide sequence ID" value="NZ_CM001402.1"/>
</dbReference>
<dbReference type="OrthoDB" id="9809127at2"/>
<feature type="domain" description="FeoB-type G" evidence="17">
    <location>
        <begin position="6"/>
        <end position="168"/>
    </location>
</feature>
<feature type="binding site" evidence="14">
    <location>
        <begin position="38"/>
        <end position="42"/>
    </location>
    <ligand>
        <name>GTP</name>
        <dbReference type="ChEBI" id="CHEBI:37565"/>
        <label>1</label>
    </ligand>
</feature>
<dbReference type="AlphaFoldDB" id="H1XS32"/>
<comment type="function">
    <text evidence="16">Probable transporter of a GTP-driven Fe(2+) uptake system.</text>
</comment>
<evidence type="ECO:0000256" key="3">
    <source>
        <dbReference type="ARBA" id="ARBA00022475"/>
    </source>
</evidence>
<dbReference type="InterPro" id="IPR030389">
    <property type="entry name" value="G_FEOB_dom"/>
</dbReference>
<keyword evidence="10" id="KW-0406">Ion transport</keyword>
<feature type="transmembrane region" description="Helical" evidence="16">
    <location>
        <begin position="293"/>
        <end position="313"/>
    </location>
</feature>
<name>H1XS32_CALAY</name>
<evidence type="ECO:0000256" key="7">
    <source>
        <dbReference type="ARBA" id="ARBA00022741"/>
    </source>
</evidence>
<feature type="transmembrane region" description="Helical" evidence="16">
    <location>
        <begin position="357"/>
        <end position="377"/>
    </location>
</feature>
<dbReference type="NCBIfam" id="TIGR00437">
    <property type="entry name" value="feoB"/>
    <property type="match status" value="1"/>
</dbReference>
<dbReference type="GO" id="GO:0046872">
    <property type="term" value="F:metal ion binding"/>
    <property type="evidence" value="ECO:0007669"/>
    <property type="project" value="UniProtKB-KW"/>
</dbReference>
<feature type="binding site" evidence="14">
    <location>
        <begin position="59"/>
        <end position="62"/>
    </location>
    <ligand>
        <name>GTP</name>
        <dbReference type="ChEBI" id="CHEBI:37565"/>
        <label>1</label>
    </ligand>
</feature>
<feature type="transmembrane region" description="Helical" evidence="16">
    <location>
        <begin position="618"/>
        <end position="637"/>
    </location>
</feature>
<evidence type="ECO:0000259" key="17">
    <source>
        <dbReference type="PROSITE" id="PS51711"/>
    </source>
</evidence>
<evidence type="ECO:0000256" key="11">
    <source>
        <dbReference type="ARBA" id="ARBA00023134"/>
    </source>
</evidence>
<dbReference type="Proteomes" id="UP000183868">
    <property type="component" value="Chromosome"/>
</dbReference>
<evidence type="ECO:0000313" key="18">
    <source>
        <dbReference type="EMBL" id="APF18528.1"/>
    </source>
</evidence>
<feature type="binding site" evidence="15">
    <location>
        <position position="24"/>
    </location>
    <ligand>
        <name>Mg(2+)</name>
        <dbReference type="ChEBI" id="CHEBI:18420"/>
        <label>2</label>
    </ligand>
</feature>
<dbReference type="GO" id="GO:0005525">
    <property type="term" value="F:GTP binding"/>
    <property type="evidence" value="ECO:0007669"/>
    <property type="project" value="UniProtKB-KW"/>
</dbReference>
<keyword evidence="3" id="KW-1003">Cell membrane</keyword>